<evidence type="ECO:0000256" key="1">
    <source>
        <dbReference type="SAM" id="SignalP"/>
    </source>
</evidence>
<organism evidence="2 3">
    <name type="scientific">Rudanella paleaurantiibacter</name>
    <dbReference type="NCBI Taxonomy" id="2614655"/>
    <lineage>
        <taxon>Bacteria</taxon>
        <taxon>Pseudomonadati</taxon>
        <taxon>Bacteroidota</taxon>
        <taxon>Cytophagia</taxon>
        <taxon>Cytophagales</taxon>
        <taxon>Cytophagaceae</taxon>
        <taxon>Rudanella</taxon>
    </lineage>
</organism>
<name>A0A7J5U511_9BACT</name>
<evidence type="ECO:0000313" key="3">
    <source>
        <dbReference type="Proteomes" id="UP000488299"/>
    </source>
</evidence>
<proteinExistence type="predicted"/>
<keyword evidence="1" id="KW-0732">Signal</keyword>
<feature type="signal peptide" evidence="1">
    <location>
        <begin position="1"/>
        <end position="20"/>
    </location>
</feature>
<accession>A0A7J5U511</accession>
<protein>
    <submittedName>
        <fullName evidence="2">Uncharacterized protein</fullName>
    </submittedName>
</protein>
<dbReference type="EMBL" id="WELI01000001">
    <property type="protein sequence ID" value="KAB7732929.1"/>
    <property type="molecule type" value="Genomic_DNA"/>
</dbReference>
<dbReference type="Proteomes" id="UP000488299">
    <property type="component" value="Unassembled WGS sequence"/>
</dbReference>
<comment type="caution">
    <text evidence="2">The sequence shown here is derived from an EMBL/GenBank/DDBJ whole genome shotgun (WGS) entry which is preliminary data.</text>
</comment>
<keyword evidence="3" id="KW-1185">Reference proteome</keyword>
<reference evidence="2 3" key="1">
    <citation type="submission" date="2019-10" db="EMBL/GenBank/DDBJ databases">
        <title>Rudanella paleaurantiibacter sp. nov., isolated from sludge.</title>
        <authorList>
            <person name="Xu S.Q."/>
        </authorList>
    </citation>
    <scope>NUCLEOTIDE SEQUENCE [LARGE SCALE GENOMIC DNA]</scope>
    <source>
        <strain evidence="2 3">HX-22-17</strain>
    </source>
</reference>
<gene>
    <name evidence="2" type="ORF">F5984_02995</name>
</gene>
<dbReference type="AlphaFoldDB" id="A0A7J5U511"/>
<sequence length="76" mass="8319">MKTKLAMTVLIVGMSLQTFGMGHPHNLFAARKQIRAKRPVASQPTCPTRTKATAYAKATLMTSATVWTWLTKKGAN</sequence>
<evidence type="ECO:0000313" key="2">
    <source>
        <dbReference type="EMBL" id="KAB7732929.1"/>
    </source>
</evidence>
<feature type="chain" id="PRO_5029824211" evidence="1">
    <location>
        <begin position="21"/>
        <end position="76"/>
    </location>
</feature>
<dbReference type="RefSeq" id="WP_152122645.1">
    <property type="nucleotide sequence ID" value="NZ_WELI01000001.1"/>
</dbReference>